<dbReference type="PANTHER" id="PTHR21351">
    <property type="entry name" value="BARDET-BIEDL SYNDROME PROTEIN 5"/>
    <property type="match status" value="1"/>
</dbReference>
<comment type="subcellular location">
    <subcellularLocation>
        <location evidence="1">Cell projection</location>
        <location evidence="1">Cilium membrane</location>
    </subcellularLocation>
    <subcellularLocation>
        <location evidence="2">Cytoplasm</location>
        <location evidence="2">Cytoskeleton</location>
        <location evidence="2">Microtubule organizing center</location>
        <location evidence="2">Centrosome</location>
        <location evidence="2">Centriolar satellite</location>
    </subcellularLocation>
</comment>
<accession>A0A484BCP3</accession>
<evidence type="ECO:0000256" key="7">
    <source>
        <dbReference type="ARBA" id="ARBA00023136"/>
    </source>
</evidence>
<dbReference type="InterPro" id="IPR014003">
    <property type="entry name" value="BBS5_PH"/>
</dbReference>
<dbReference type="InterPro" id="IPR030804">
    <property type="entry name" value="BBS5/fem-3"/>
</dbReference>
<evidence type="ECO:0000256" key="1">
    <source>
        <dbReference type="ARBA" id="ARBA00004309"/>
    </source>
</evidence>
<evidence type="ECO:0000256" key="8">
    <source>
        <dbReference type="ARBA" id="ARBA00023212"/>
    </source>
</evidence>
<dbReference type="STRING" id="7232.A0A484BCP3"/>
<evidence type="ECO:0000256" key="2">
    <source>
        <dbReference type="ARBA" id="ARBA00004607"/>
    </source>
</evidence>
<evidence type="ECO:0000313" key="12">
    <source>
        <dbReference type="Proteomes" id="UP000295192"/>
    </source>
</evidence>
<evidence type="ECO:0000256" key="9">
    <source>
        <dbReference type="ARBA" id="ARBA00023273"/>
    </source>
</evidence>
<protein>
    <recommendedName>
        <fullName evidence="10">BBSome complex member BBS5 PH domain-containing protein</fullName>
    </recommendedName>
</protein>
<keyword evidence="5" id="KW-0963">Cytoplasm</keyword>
<dbReference type="PANTHER" id="PTHR21351:SF0">
    <property type="entry name" value="BARDET-BIEDL SYNDROME 5 PROTEIN"/>
    <property type="match status" value="1"/>
</dbReference>
<keyword evidence="8" id="KW-0206">Cytoskeleton</keyword>
<dbReference type="Pfam" id="PF07289">
    <property type="entry name" value="BBL5"/>
    <property type="match status" value="1"/>
</dbReference>
<keyword evidence="7" id="KW-0472">Membrane</keyword>
<evidence type="ECO:0000256" key="6">
    <source>
        <dbReference type="ARBA" id="ARBA00023069"/>
    </source>
</evidence>
<name>A0A484BCP3_DRONA</name>
<comment type="caution">
    <text evidence="11">The sequence shown here is derived from an EMBL/GenBank/DDBJ whole genome shotgun (WGS) entry which is preliminary data.</text>
</comment>
<keyword evidence="4" id="KW-1003">Cell membrane</keyword>
<dbReference type="EMBL" id="LSRL02000055">
    <property type="protein sequence ID" value="TDG46616.1"/>
    <property type="molecule type" value="Genomic_DNA"/>
</dbReference>
<evidence type="ECO:0000256" key="4">
    <source>
        <dbReference type="ARBA" id="ARBA00022475"/>
    </source>
</evidence>
<feature type="domain" description="BBSome complex member BBS5 PH" evidence="10">
    <location>
        <begin position="185"/>
        <end position="239"/>
    </location>
</feature>
<feature type="domain" description="BBSome complex member BBS5 PH" evidence="10">
    <location>
        <begin position="37"/>
        <end position="103"/>
    </location>
</feature>
<dbReference type="AlphaFoldDB" id="A0A484BCP3"/>
<evidence type="ECO:0000259" key="10">
    <source>
        <dbReference type="SMART" id="SM00683"/>
    </source>
</evidence>
<comment type="similarity">
    <text evidence="3">Belongs to the BBS5 family.</text>
</comment>
<evidence type="ECO:0000256" key="5">
    <source>
        <dbReference type="ARBA" id="ARBA00022490"/>
    </source>
</evidence>
<dbReference type="InterPro" id="IPR006606">
    <property type="entry name" value="BBL5"/>
</dbReference>
<dbReference type="GO" id="GO:0034451">
    <property type="term" value="C:centriolar satellite"/>
    <property type="evidence" value="ECO:0007669"/>
    <property type="project" value="UniProtKB-SubCell"/>
</dbReference>
<keyword evidence="12" id="KW-1185">Reference proteome</keyword>
<dbReference type="PIRSF" id="PIRSF010072">
    <property type="entry name" value="DUF1448"/>
    <property type="match status" value="1"/>
</dbReference>
<dbReference type="GO" id="GO:0034464">
    <property type="term" value="C:BBSome"/>
    <property type="evidence" value="ECO:0007669"/>
    <property type="project" value="InterPro"/>
</dbReference>
<dbReference type="OrthoDB" id="10261999at2759"/>
<organism evidence="11 12">
    <name type="scientific">Drosophila navojoa</name>
    <name type="common">Fruit fly</name>
    <dbReference type="NCBI Taxonomy" id="7232"/>
    <lineage>
        <taxon>Eukaryota</taxon>
        <taxon>Metazoa</taxon>
        <taxon>Ecdysozoa</taxon>
        <taxon>Arthropoda</taxon>
        <taxon>Hexapoda</taxon>
        <taxon>Insecta</taxon>
        <taxon>Pterygota</taxon>
        <taxon>Neoptera</taxon>
        <taxon>Endopterygota</taxon>
        <taxon>Diptera</taxon>
        <taxon>Brachycera</taxon>
        <taxon>Muscomorpha</taxon>
        <taxon>Ephydroidea</taxon>
        <taxon>Drosophilidae</taxon>
        <taxon>Drosophila</taxon>
    </lineage>
</organism>
<dbReference type="GO" id="GO:0032266">
    <property type="term" value="F:phosphatidylinositol-3-phosphate binding"/>
    <property type="evidence" value="ECO:0007669"/>
    <property type="project" value="TreeGrafter"/>
</dbReference>
<dbReference type="Proteomes" id="UP000295192">
    <property type="component" value="Unassembled WGS sequence"/>
</dbReference>
<dbReference type="GO" id="GO:0036064">
    <property type="term" value="C:ciliary basal body"/>
    <property type="evidence" value="ECO:0007669"/>
    <property type="project" value="TreeGrafter"/>
</dbReference>
<proteinExistence type="inferred from homology"/>
<dbReference type="GO" id="GO:0060271">
    <property type="term" value="P:cilium assembly"/>
    <property type="evidence" value="ECO:0007669"/>
    <property type="project" value="TreeGrafter"/>
</dbReference>
<keyword evidence="6" id="KW-0969">Cilium</keyword>
<dbReference type="OMA" id="WQDVEDI"/>
<evidence type="ECO:0000313" key="11">
    <source>
        <dbReference type="EMBL" id="TDG46616.1"/>
    </source>
</evidence>
<keyword evidence="9" id="KW-0966">Cell projection</keyword>
<reference evidence="11 12" key="1">
    <citation type="journal article" date="2019" name="J. Hered.">
        <title>An Improved Genome Assembly for Drosophila navojoa, the Basal Species in the mojavensis Cluster.</title>
        <authorList>
            <person name="Vanderlinde T."/>
            <person name="Dupim E.G."/>
            <person name="Nazario-Yepiz N.O."/>
            <person name="Carvalho A.B."/>
        </authorList>
    </citation>
    <scope>NUCLEOTIDE SEQUENCE [LARGE SCALE GENOMIC DNA]</scope>
    <source>
        <strain evidence="11">Navoj_Jal97</strain>
        <tissue evidence="11">Whole organism</tissue>
    </source>
</reference>
<dbReference type="GO" id="GO:0060170">
    <property type="term" value="C:ciliary membrane"/>
    <property type="evidence" value="ECO:0007669"/>
    <property type="project" value="UniProtKB-SubCell"/>
</dbReference>
<gene>
    <name evidence="11" type="ORF">AWZ03_006928</name>
</gene>
<sequence>MLKTLSKADIAQQNLLWEDKEVKFDVPQLHTRLHCGEKILDTINHIEDSKGNPGDTGKLLITNLRIIWHSLVHKKFNLCEAFEEYLRILPTIGYARIGTTNTRVVHMHTKGRIPSQALYILATSNETRFEFLFTDVSGETARRDQPIFASVFDVHLLYQRTFLYRDLKLRGAIVQAGQLILLPDEQVYSQVQGVWNLSSDQGNLGSFVVTNIRLVWYADANETFNISLPYLQIESLRIRESKYGPALVIQTAETGGGYVLGFRIDPVERLTELFKELCSLHTIYTDQPNFGVHYDPQEARKRVAAAAEEAAQATQFKIEDYPELDERQEREINTKLNSYLAAGCLGALSTEQQTPIYCKELGFAMEPIPDGYKLQDLWNVMPTKMTDYDE</sequence>
<evidence type="ECO:0000256" key="3">
    <source>
        <dbReference type="ARBA" id="ARBA00005822"/>
    </source>
</evidence>
<dbReference type="SMART" id="SM00683">
    <property type="entry name" value="DM16"/>
    <property type="match status" value="2"/>
</dbReference>